<dbReference type="Gene3D" id="3.10.129.10">
    <property type="entry name" value="Hotdog Thioesterase"/>
    <property type="match status" value="1"/>
</dbReference>
<comment type="similarity">
    <text evidence="1">Belongs to the 4-hydroxybenzoyl-CoA thioesterase family.</text>
</comment>
<dbReference type="InterPro" id="IPR029069">
    <property type="entry name" value="HotDog_dom_sf"/>
</dbReference>
<evidence type="ECO:0000256" key="2">
    <source>
        <dbReference type="ARBA" id="ARBA00022801"/>
    </source>
</evidence>
<dbReference type="NCBIfam" id="TIGR02799">
    <property type="entry name" value="thio_ybgC"/>
    <property type="match status" value="1"/>
</dbReference>
<comment type="caution">
    <text evidence="3">The sequence shown here is derived from an EMBL/GenBank/DDBJ whole genome shotgun (WGS) entry which is preliminary data.</text>
</comment>
<evidence type="ECO:0000256" key="1">
    <source>
        <dbReference type="ARBA" id="ARBA00005953"/>
    </source>
</evidence>
<evidence type="ECO:0000313" key="4">
    <source>
        <dbReference type="Proteomes" id="UP001562065"/>
    </source>
</evidence>
<dbReference type="SUPFAM" id="SSF54637">
    <property type="entry name" value="Thioesterase/thiol ester dehydrase-isomerase"/>
    <property type="match status" value="1"/>
</dbReference>
<keyword evidence="2" id="KW-0378">Hydrolase</keyword>
<reference evidence="3 4" key="1">
    <citation type="submission" date="2024-07" db="EMBL/GenBank/DDBJ databases">
        <authorList>
            <person name="Ren Q."/>
        </authorList>
    </citation>
    <scope>NUCLEOTIDE SEQUENCE [LARGE SCALE GENOMIC DNA]</scope>
    <source>
        <strain evidence="3 4">REN37</strain>
    </source>
</reference>
<dbReference type="InterPro" id="IPR006684">
    <property type="entry name" value="YbgC/YbaW"/>
</dbReference>
<evidence type="ECO:0000313" key="3">
    <source>
        <dbReference type="EMBL" id="MEY1662411.1"/>
    </source>
</evidence>
<dbReference type="Proteomes" id="UP001562065">
    <property type="component" value="Unassembled WGS sequence"/>
</dbReference>
<protein>
    <submittedName>
        <fullName evidence="3">Tol-pal system-associated acyl-CoA thioesterase</fullName>
    </submittedName>
</protein>
<dbReference type="Pfam" id="PF13279">
    <property type="entry name" value="4HBT_2"/>
    <property type="match status" value="1"/>
</dbReference>
<dbReference type="PIRSF" id="PIRSF003230">
    <property type="entry name" value="YbgC"/>
    <property type="match status" value="1"/>
</dbReference>
<dbReference type="InterPro" id="IPR050563">
    <property type="entry name" value="4-hydroxybenzoyl-CoA_TE"/>
</dbReference>
<name>A0ABV4AK33_9GAMM</name>
<keyword evidence="4" id="KW-1185">Reference proteome</keyword>
<dbReference type="PANTHER" id="PTHR31793:SF37">
    <property type="entry name" value="ACYL-COA THIOESTER HYDROLASE YBGC"/>
    <property type="match status" value="1"/>
</dbReference>
<proteinExistence type="inferred from homology"/>
<organism evidence="3 4">
    <name type="scientific">Isoalcanivorax beigongshangi</name>
    <dbReference type="NCBI Taxonomy" id="3238810"/>
    <lineage>
        <taxon>Bacteria</taxon>
        <taxon>Pseudomonadati</taxon>
        <taxon>Pseudomonadota</taxon>
        <taxon>Gammaproteobacteria</taxon>
        <taxon>Oceanospirillales</taxon>
        <taxon>Alcanivoracaceae</taxon>
        <taxon>Isoalcanivorax</taxon>
    </lineage>
</organism>
<gene>
    <name evidence="3" type="primary">ybgC</name>
    <name evidence="3" type="ORF">AB5I84_09665</name>
</gene>
<dbReference type="EMBL" id="JBGCUO010000001">
    <property type="protein sequence ID" value="MEY1662411.1"/>
    <property type="molecule type" value="Genomic_DNA"/>
</dbReference>
<dbReference type="CDD" id="cd00586">
    <property type="entry name" value="4HBT"/>
    <property type="match status" value="1"/>
</dbReference>
<sequence length="152" mass="17138">MTEPNQSPAPFRLPVRVYIEDTDAGGIVYYVNYLKFMERARTEYMRGLGSQHYLLAEQDIQFVVHSCDIRYRRPARIDDALDVTAAIHRISGAALHFTQTVQRGTELLCEATVKVACVQASTLQPCALPPALRQALNTDLQQRLEGEAHHAR</sequence>
<dbReference type="RefSeq" id="WP_369455646.1">
    <property type="nucleotide sequence ID" value="NZ_JBGCUO010000001.1"/>
</dbReference>
<accession>A0ABV4AK33</accession>
<dbReference type="PANTHER" id="PTHR31793">
    <property type="entry name" value="4-HYDROXYBENZOYL-COA THIOESTERASE FAMILY MEMBER"/>
    <property type="match status" value="1"/>
</dbReference>
<dbReference type="InterPro" id="IPR014166">
    <property type="entry name" value="Tol-Pal_acyl-CoA_thioesterase"/>
</dbReference>
<dbReference type="NCBIfam" id="TIGR00051">
    <property type="entry name" value="YbgC/FadM family acyl-CoA thioesterase"/>
    <property type="match status" value="1"/>
</dbReference>